<dbReference type="InterPro" id="IPR036956">
    <property type="entry name" value="Impact_N_sf"/>
</dbReference>
<evidence type="ECO:0000256" key="1">
    <source>
        <dbReference type="ARBA" id="ARBA00004496"/>
    </source>
</evidence>
<reference evidence="9 10" key="1">
    <citation type="journal article" date="2016" name="Genome Biol. Evol.">
        <title>Divergent and convergent evolution of fungal pathogenicity.</title>
        <authorList>
            <person name="Shang Y."/>
            <person name="Xiao G."/>
            <person name="Zheng P."/>
            <person name="Cen K."/>
            <person name="Zhan S."/>
            <person name="Wang C."/>
        </authorList>
    </citation>
    <scope>NUCLEOTIDE SEQUENCE [LARGE SCALE GENOMIC DNA]</scope>
    <source>
        <strain evidence="9 10">ARSEF 7405</strain>
    </source>
</reference>
<gene>
    <name evidence="9" type="ORF">AAP_03627</name>
</gene>
<comment type="caution">
    <text evidence="9">The sequence shown here is derived from an EMBL/GenBank/DDBJ whole genome shotgun (WGS) entry which is preliminary data.</text>
</comment>
<evidence type="ECO:0000259" key="8">
    <source>
        <dbReference type="PROSITE" id="PS50908"/>
    </source>
</evidence>
<evidence type="ECO:0000256" key="5">
    <source>
        <dbReference type="ARBA" id="ARBA00022845"/>
    </source>
</evidence>
<dbReference type="Proteomes" id="UP000242877">
    <property type="component" value="Unassembled WGS sequence"/>
</dbReference>
<organism evidence="9 10">
    <name type="scientific">Ascosphaera apis ARSEF 7405</name>
    <dbReference type="NCBI Taxonomy" id="392613"/>
    <lineage>
        <taxon>Eukaryota</taxon>
        <taxon>Fungi</taxon>
        <taxon>Dikarya</taxon>
        <taxon>Ascomycota</taxon>
        <taxon>Pezizomycotina</taxon>
        <taxon>Eurotiomycetes</taxon>
        <taxon>Eurotiomycetidae</taxon>
        <taxon>Onygenales</taxon>
        <taxon>Ascosphaeraceae</taxon>
        <taxon>Ascosphaera</taxon>
    </lineage>
</organism>
<dbReference type="PROSITE" id="PS00910">
    <property type="entry name" value="UPF0029"/>
    <property type="match status" value="1"/>
</dbReference>
<dbReference type="InterPro" id="IPR020568">
    <property type="entry name" value="Ribosomal_Su5_D2-typ_SF"/>
</dbReference>
<dbReference type="InterPro" id="IPR023582">
    <property type="entry name" value="Impact"/>
</dbReference>
<keyword evidence="4" id="KW-0678">Repressor</keyword>
<dbReference type="Gene3D" id="3.30.230.30">
    <property type="entry name" value="Impact, N-terminal domain"/>
    <property type="match status" value="1"/>
</dbReference>
<keyword evidence="5" id="KW-0810">Translation regulation</keyword>
<evidence type="ECO:0000256" key="3">
    <source>
        <dbReference type="ARBA" id="ARBA00022490"/>
    </source>
</evidence>
<dbReference type="PROSITE" id="PS50908">
    <property type="entry name" value="RWD"/>
    <property type="match status" value="1"/>
</dbReference>
<evidence type="ECO:0000313" key="10">
    <source>
        <dbReference type="Proteomes" id="UP000242877"/>
    </source>
</evidence>
<dbReference type="PANTHER" id="PTHR16301">
    <property type="entry name" value="IMPACT-RELATED"/>
    <property type="match status" value="1"/>
</dbReference>
<dbReference type="Gene3D" id="3.10.110.10">
    <property type="entry name" value="Ubiquitin Conjugating Enzyme"/>
    <property type="match status" value="1"/>
</dbReference>
<keyword evidence="10" id="KW-1185">Reference proteome</keyword>
<dbReference type="PANTHER" id="PTHR16301:SF25">
    <property type="entry name" value="PROTEIN IMPACT"/>
    <property type="match status" value="1"/>
</dbReference>
<dbReference type="OrthoDB" id="69641at2759"/>
<dbReference type="SUPFAM" id="SSF54211">
    <property type="entry name" value="Ribosomal protein S5 domain 2-like"/>
    <property type="match status" value="1"/>
</dbReference>
<dbReference type="SUPFAM" id="SSF54495">
    <property type="entry name" value="UBC-like"/>
    <property type="match status" value="1"/>
</dbReference>
<protein>
    <submittedName>
        <fullName evidence="9">Impact family protein</fullName>
    </submittedName>
</protein>
<feature type="domain" description="RWD" evidence="8">
    <location>
        <begin position="13"/>
        <end position="117"/>
    </location>
</feature>
<dbReference type="Pfam" id="PF01205">
    <property type="entry name" value="Impact_N"/>
    <property type="match status" value="1"/>
</dbReference>
<evidence type="ECO:0000256" key="6">
    <source>
        <dbReference type="ARBA" id="ARBA00023016"/>
    </source>
</evidence>
<feature type="region of interest" description="Disordered" evidence="7">
    <location>
        <begin position="296"/>
        <end position="317"/>
    </location>
</feature>
<dbReference type="Pfam" id="PF05773">
    <property type="entry name" value="RWD"/>
    <property type="match status" value="1"/>
</dbReference>
<dbReference type="InterPro" id="IPR016135">
    <property type="entry name" value="UBQ-conjugating_enzyme/RWD"/>
</dbReference>
<dbReference type="EMBL" id="AZGZ01000015">
    <property type="protein sequence ID" value="KZZ90986.1"/>
    <property type="molecule type" value="Genomic_DNA"/>
</dbReference>
<dbReference type="InterPro" id="IPR001498">
    <property type="entry name" value="Impact_N"/>
</dbReference>
<feature type="compositionally biased region" description="Basic and acidic residues" evidence="7">
    <location>
        <begin position="301"/>
        <end position="310"/>
    </location>
</feature>
<evidence type="ECO:0000313" key="9">
    <source>
        <dbReference type="EMBL" id="KZZ90986.1"/>
    </source>
</evidence>
<name>A0A167Y8H7_9EURO</name>
<dbReference type="CDD" id="cd23822">
    <property type="entry name" value="RWD_ScYIH1-like"/>
    <property type="match status" value="1"/>
</dbReference>
<dbReference type="AlphaFoldDB" id="A0A167Y8H7"/>
<comment type="similarity">
    <text evidence="2">Belongs to the IMPACT family.</text>
</comment>
<evidence type="ECO:0000256" key="4">
    <source>
        <dbReference type="ARBA" id="ARBA00022491"/>
    </source>
</evidence>
<dbReference type="GO" id="GO:0005737">
    <property type="term" value="C:cytoplasm"/>
    <property type="evidence" value="ECO:0007669"/>
    <property type="project" value="UniProtKB-SubCell"/>
</dbReference>
<keyword evidence="3" id="KW-0963">Cytoplasm</keyword>
<comment type="subcellular location">
    <subcellularLocation>
        <location evidence="1">Cytoplasm</location>
    </subcellularLocation>
</comment>
<sequence>MSSGEITNEELAEEIEAVNAIYEPDTITLNTDASTDNATTTVVLKIPEQGDISFLIGFNADYPASPPKVLGTASTASRGEGKRWVQLLVDTIKKVWQPGFVCLYDLIVEAGEVLEAERANPTTDTSDQVEHHDDGLGEDFEEGVKSLSLNRPGASERENSLKLDKPPDWTFSDVIVEKKSVFVARAAHVTSRETAEAYIDHLLETDKKVAQATHNITAWRIRQVTTSADGTVNENLFQDYDDDGETAAGGRLLHLMQLMDVWDVVVVVTRWYGGIKLGPDRFRIINEAGRQALINGGWSKTRQEDSDEKGGKKKGKK</sequence>
<evidence type="ECO:0000256" key="7">
    <source>
        <dbReference type="SAM" id="MobiDB-lite"/>
    </source>
</evidence>
<dbReference type="VEuPathDB" id="FungiDB:AAP_03627"/>
<evidence type="ECO:0000256" key="2">
    <source>
        <dbReference type="ARBA" id="ARBA00007665"/>
    </source>
</evidence>
<dbReference type="SMART" id="SM00591">
    <property type="entry name" value="RWD"/>
    <property type="match status" value="1"/>
</dbReference>
<dbReference type="InterPro" id="IPR006575">
    <property type="entry name" value="RWD_dom"/>
</dbReference>
<dbReference type="InterPro" id="IPR020569">
    <property type="entry name" value="UPF0029_Impact_CS"/>
</dbReference>
<dbReference type="GO" id="GO:0140469">
    <property type="term" value="P:GCN2-mediated signaling"/>
    <property type="evidence" value="ECO:0007669"/>
    <property type="project" value="TreeGrafter"/>
</dbReference>
<proteinExistence type="inferred from homology"/>
<dbReference type="GO" id="GO:0006446">
    <property type="term" value="P:regulation of translational initiation"/>
    <property type="evidence" value="ECO:0007669"/>
    <property type="project" value="TreeGrafter"/>
</dbReference>
<feature type="region of interest" description="Disordered" evidence="7">
    <location>
        <begin position="118"/>
        <end position="137"/>
    </location>
</feature>
<accession>A0A167Y8H7</accession>
<keyword evidence="6" id="KW-0346">Stress response</keyword>